<dbReference type="PANTHER" id="PTHR43791">
    <property type="entry name" value="PERMEASE-RELATED"/>
    <property type="match status" value="1"/>
</dbReference>
<dbReference type="Pfam" id="PF07690">
    <property type="entry name" value="MFS_1"/>
    <property type="match status" value="1"/>
</dbReference>
<dbReference type="GO" id="GO:0022857">
    <property type="term" value="F:transmembrane transporter activity"/>
    <property type="evidence" value="ECO:0007669"/>
    <property type="project" value="InterPro"/>
</dbReference>
<dbReference type="InterPro" id="IPR011701">
    <property type="entry name" value="MFS"/>
</dbReference>
<dbReference type="GO" id="GO:0016020">
    <property type="term" value="C:membrane"/>
    <property type="evidence" value="ECO:0007669"/>
    <property type="project" value="UniProtKB-SubCell"/>
</dbReference>
<evidence type="ECO:0000256" key="8">
    <source>
        <dbReference type="SAM" id="Phobius"/>
    </source>
</evidence>
<evidence type="ECO:0000313" key="11">
    <source>
        <dbReference type="Proteomes" id="UP001320420"/>
    </source>
</evidence>
<evidence type="ECO:0000259" key="9">
    <source>
        <dbReference type="PROSITE" id="PS50850"/>
    </source>
</evidence>
<evidence type="ECO:0000256" key="3">
    <source>
        <dbReference type="ARBA" id="ARBA00022692"/>
    </source>
</evidence>
<proteinExistence type="inferred from homology"/>
<evidence type="ECO:0000256" key="7">
    <source>
        <dbReference type="SAM" id="MobiDB-lite"/>
    </source>
</evidence>
<feature type="transmembrane region" description="Helical" evidence="8">
    <location>
        <begin position="215"/>
        <end position="234"/>
    </location>
</feature>
<gene>
    <name evidence="10" type="ORF">SLS62_010681</name>
</gene>
<feature type="transmembrane region" description="Helical" evidence="8">
    <location>
        <begin position="443"/>
        <end position="461"/>
    </location>
</feature>
<name>A0AAN9UFV4_9PEZI</name>
<dbReference type="SUPFAM" id="SSF103473">
    <property type="entry name" value="MFS general substrate transporter"/>
    <property type="match status" value="1"/>
</dbReference>
<comment type="similarity">
    <text evidence="6">Belongs to the major facilitator superfamily. Allantoate permease family.</text>
</comment>
<feature type="transmembrane region" description="Helical" evidence="8">
    <location>
        <begin position="85"/>
        <end position="104"/>
    </location>
</feature>
<feature type="transmembrane region" description="Helical" evidence="8">
    <location>
        <begin position="410"/>
        <end position="431"/>
    </location>
</feature>
<dbReference type="AlphaFoldDB" id="A0AAN9UFV4"/>
<keyword evidence="11" id="KW-1185">Reference proteome</keyword>
<comment type="caution">
    <text evidence="10">The sequence shown here is derived from an EMBL/GenBank/DDBJ whole genome shotgun (WGS) entry which is preliminary data.</text>
</comment>
<evidence type="ECO:0000256" key="5">
    <source>
        <dbReference type="ARBA" id="ARBA00023136"/>
    </source>
</evidence>
<accession>A0AAN9UFV4</accession>
<dbReference type="FunFam" id="1.20.1250.20:FF:000295">
    <property type="entry name" value="Unplaced genomic scaffold supercont1.7, whole genome shotgun sequence"/>
    <property type="match status" value="1"/>
</dbReference>
<feature type="transmembrane region" description="Helical" evidence="8">
    <location>
        <begin position="473"/>
        <end position="497"/>
    </location>
</feature>
<dbReference type="EMBL" id="JAKJXP020000140">
    <property type="protein sequence ID" value="KAK7743309.1"/>
    <property type="molecule type" value="Genomic_DNA"/>
</dbReference>
<dbReference type="InterPro" id="IPR036259">
    <property type="entry name" value="MFS_trans_sf"/>
</dbReference>
<dbReference type="FunFam" id="1.20.1250.20:FF:000064">
    <property type="entry name" value="MFS allantoate transporter"/>
    <property type="match status" value="1"/>
</dbReference>
<organism evidence="10 11">
    <name type="scientific">Diatrype stigma</name>
    <dbReference type="NCBI Taxonomy" id="117547"/>
    <lineage>
        <taxon>Eukaryota</taxon>
        <taxon>Fungi</taxon>
        <taxon>Dikarya</taxon>
        <taxon>Ascomycota</taxon>
        <taxon>Pezizomycotina</taxon>
        <taxon>Sordariomycetes</taxon>
        <taxon>Xylariomycetidae</taxon>
        <taxon>Xylariales</taxon>
        <taxon>Diatrypaceae</taxon>
        <taxon>Diatrype</taxon>
    </lineage>
</organism>
<feature type="transmembrane region" description="Helical" evidence="8">
    <location>
        <begin position="351"/>
        <end position="371"/>
    </location>
</feature>
<dbReference type="InterPro" id="IPR020846">
    <property type="entry name" value="MFS_dom"/>
</dbReference>
<protein>
    <recommendedName>
        <fullName evidence="9">Major facilitator superfamily (MFS) profile domain-containing protein</fullName>
    </recommendedName>
</protein>
<feature type="transmembrane region" description="Helical" evidence="8">
    <location>
        <begin position="246"/>
        <end position="264"/>
    </location>
</feature>
<keyword evidence="4 8" id="KW-1133">Transmembrane helix</keyword>
<keyword evidence="5 8" id="KW-0472">Membrane</keyword>
<feature type="transmembrane region" description="Helical" evidence="8">
    <location>
        <begin position="182"/>
        <end position="203"/>
    </location>
</feature>
<feature type="transmembrane region" description="Helical" evidence="8">
    <location>
        <begin position="378"/>
        <end position="398"/>
    </location>
</feature>
<feature type="domain" description="Major facilitator superfamily (MFS) profile" evidence="9">
    <location>
        <begin position="86"/>
        <end position="502"/>
    </location>
</feature>
<evidence type="ECO:0000313" key="10">
    <source>
        <dbReference type="EMBL" id="KAK7743309.1"/>
    </source>
</evidence>
<dbReference type="PROSITE" id="PS50850">
    <property type="entry name" value="MFS"/>
    <property type="match status" value="1"/>
</dbReference>
<comment type="subcellular location">
    <subcellularLocation>
        <location evidence="1">Membrane</location>
        <topology evidence="1">Multi-pass membrane protein</topology>
    </subcellularLocation>
</comment>
<dbReference type="PANTHER" id="PTHR43791:SF16">
    <property type="entry name" value="TRANSPORTER, PUTATIVE (AFU_ORTHOLOGUE AFUA_3G01840)-RELATED"/>
    <property type="match status" value="1"/>
</dbReference>
<reference evidence="10 11" key="1">
    <citation type="submission" date="2024-02" db="EMBL/GenBank/DDBJ databases">
        <title>De novo assembly and annotation of 12 fungi associated with fruit tree decline syndrome in Ontario, Canada.</title>
        <authorList>
            <person name="Sulman M."/>
            <person name="Ellouze W."/>
            <person name="Ilyukhin E."/>
        </authorList>
    </citation>
    <scope>NUCLEOTIDE SEQUENCE [LARGE SCALE GENOMIC DNA]</scope>
    <source>
        <strain evidence="10 11">M11/M66-122</strain>
    </source>
</reference>
<evidence type="ECO:0000256" key="4">
    <source>
        <dbReference type="ARBA" id="ARBA00022989"/>
    </source>
</evidence>
<evidence type="ECO:0000256" key="2">
    <source>
        <dbReference type="ARBA" id="ARBA00022448"/>
    </source>
</evidence>
<feature type="region of interest" description="Disordered" evidence="7">
    <location>
        <begin position="1"/>
        <end position="32"/>
    </location>
</feature>
<feature type="transmembrane region" description="Helical" evidence="8">
    <location>
        <begin position="315"/>
        <end position="339"/>
    </location>
</feature>
<keyword evidence="3 8" id="KW-0812">Transmembrane</keyword>
<keyword evidence="2" id="KW-0813">Transport</keyword>
<dbReference type="Proteomes" id="UP001320420">
    <property type="component" value="Unassembled WGS sequence"/>
</dbReference>
<evidence type="ECO:0000256" key="6">
    <source>
        <dbReference type="ARBA" id="ARBA00037968"/>
    </source>
</evidence>
<dbReference type="Gene3D" id="1.20.1250.20">
    <property type="entry name" value="MFS general substrate transporter like domains"/>
    <property type="match status" value="2"/>
</dbReference>
<evidence type="ECO:0000256" key="1">
    <source>
        <dbReference type="ARBA" id="ARBA00004141"/>
    </source>
</evidence>
<sequence length="584" mass="63201">MDESPTKADATPVECASPGGGGKAAHSNDKISKRGDRALEIIGSQRVTVTEEDVRLPLADDKVTGNGEACRFPQNKRIRRQTDKVILTILVWVYFLQILDKTVLGYGATFGLQEATGLTGNQYSLVGSIAPIAQLAVQPLSSYLIVRVPHRVLMPALCLGWGVAQCAMAACRSYGGLLAARFFLGLFEGGCLPLFSVITSQWFRRAEQPLRVAAWYSTNGLATVAASALSYGLGHIPSSRLESWQIIFLFVGLVTVATVPFVYWKLDNDIAEARFLSAEDKPKAVERLRANQTGTGARAFKWRQVLEIAVEPKTYLWVALSLFLNAGASVTNTFGPLILNGLGFDKYTTSLLNMPFGFVQFVIILVASWLTQRFRLKSAILFALVLPVVAGLAVLYAVPRGASHNGALLAGYYLLAFLFGGVPVTVAWIIANTAGATKKSVIMSVYNAASSTGNIIGPLVFNSRDAPEYLPGLRAMLGIFIALAASSLLQAANLAFLNSLQERRRVRHGKPAKIQDTSMDDRYKGYDPADDDAAAAVIIEAEAAAETASQVEAGHGQQQQQRRLGDNAFADITDRQNDEFIYVL</sequence>